<dbReference type="RefSeq" id="WP_184211977.1">
    <property type="nucleotide sequence ID" value="NZ_JACHIF010000010.1"/>
</dbReference>
<protein>
    <submittedName>
        <fullName evidence="2">Uncharacterized protein YeaO (DUF488 family)</fullName>
    </submittedName>
</protein>
<feature type="domain" description="DUF488" evidence="1">
    <location>
        <begin position="6"/>
        <end position="131"/>
    </location>
</feature>
<dbReference type="InterPro" id="IPR054495">
    <property type="entry name" value="DUF488-N3a"/>
</dbReference>
<keyword evidence="3" id="KW-1185">Reference proteome</keyword>
<name>A0A7W7YP97_9BACT</name>
<sequence>MPLRLKTYQAGTDRKCGEGLRIGTVRFLPRGVLKKNYAKENYFDVWLPTLAPSRTLLDDMKQQEKKGADWETLWPIFKARYEREMLGNTESRQTLLLLAKLAAQTPIAIGCYCANEKRCHRYLLHTLIRKAATT</sequence>
<accession>A0A7W7YP97</accession>
<dbReference type="AlphaFoldDB" id="A0A7W7YP97"/>
<comment type="caution">
    <text evidence="2">The sequence shown here is derived from an EMBL/GenBank/DDBJ whole genome shotgun (WGS) entry which is preliminary data.</text>
</comment>
<dbReference type="EMBL" id="JACHIF010000010">
    <property type="protein sequence ID" value="MBB5039835.1"/>
    <property type="molecule type" value="Genomic_DNA"/>
</dbReference>
<gene>
    <name evidence="2" type="ORF">HNQ64_004113</name>
</gene>
<evidence type="ECO:0000313" key="2">
    <source>
        <dbReference type="EMBL" id="MBB5039835.1"/>
    </source>
</evidence>
<dbReference type="Proteomes" id="UP000534294">
    <property type="component" value="Unassembled WGS sequence"/>
</dbReference>
<dbReference type="Pfam" id="PF22751">
    <property type="entry name" value="DUF488-N3a"/>
    <property type="match status" value="1"/>
</dbReference>
<proteinExistence type="predicted"/>
<evidence type="ECO:0000313" key="3">
    <source>
        <dbReference type="Proteomes" id="UP000534294"/>
    </source>
</evidence>
<organism evidence="2 3">
    <name type="scientific">Prosthecobacter dejongeii</name>
    <dbReference type="NCBI Taxonomy" id="48465"/>
    <lineage>
        <taxon>Bacteria</taxon>
        <taxon>Pseudomonadati</taxon>
        <taxon>Verrucomicrobiota</taxon>
        <taxon>Verrucomicrobiia</taxon>
        <taxon>Verrucomicrobiales</taxon>
        <taxon>Verrucomicrobiaceae</taxon>
        <taxon>Prosthecobacter</taxon>
    </lineage>
</organism>
<evidence type="ECO:0000259" key="1">
    <source>
        <dbReference type="Pfam" id="PF22751"/>
    </source>
</evidence>
<reference evidence="2 3" key="1">
    <citation type="submission" date="2020-08" db="EMBL/GenBank/DDBJ databases">
        <title>Genomic Encyclopedia of Type Strains, Phase IV (KMG-IV): sequencing the most valuable type-strain genomes for metagenomic binning, comparative biology and taxonomic classification.</title>
        <authorList>
            <person name="Goeker M."/>
        </authorList>
    </citation>
    <scope>NUCLEOTIDE SEQUENCE [LARGE SCALE GENOMIC DNA]</scope>
    <source>
        <strain evidence="2 3">DSM 12251</strain>
    </source>
</reference>